<feature type="compositionally biased region" description="Basic and acidic residues" evidence="1">
    <location>
        <begin position="90"/>
        <end position="105"/>
    </location>
</feature>
<evidence type="ECO:0000313" key="2">
    <source>
        <dbReference type="EMBL" id="KAL2531783.1"/>
    </source>
</evidence>
<dbReference type="InterPro" id="IPR024741">
    <property type="entry name" value="Condensin2_G2"/>
</dbReference>
<keyword evidence="3" id="KW-1185">Reference proteome</keyword>
<feature type="region of interest" description="Disordered" evidence="1">
    <location>
        <begin position="72"/>
        <end position="105"/>
    </location>
</feature>
<comment type="caution">
    <text evidence="2">The sequence shown here is derived from an EMBL/GenBank/DDBJ whole genome shotgun (WGS) entry which is preliminary data.</text>
</comment>
<sequence>MEKRLRSSLQTSGEEFLSAAAKLPFKSSKPILKTLINSQINQSNATSTLPISLLNSISQSISLIKNLSNSNFTASPKTPPAKRRRSLRNKTKDDEVSDSPTKDRENLRQNVVEKLQIYAYILHLCVFHPKNLFPASDLLAAAQELHDSMILFESDSVLLSEIASLCEEWWKGDLLGKENLISQSLPVVLSRSLTLKKKVDVHRVYTLREALTLFDFEDESIEDLKHLLIRCIISPLYLKTEDGRKFIAFMFGLSGQLAKEAFAMMKSQIPFGRKSMLEGYGEIMFRAWKAVEGEYKDEIESVFLQELVEGAIHASLEAFAASIRKVLGAFVNQRTVEGVEKLIFRLAEPVIFRSLQVANSSVRQNALHLLLDLFPLEDPDATKEIKDTLLEKQFFLLEKLLMDECPDVRVVAVEGCCRILHLFWEVIPSPTITKIITRIFDHMTYDACTEVRFSTVNGVIYLLGNPQSHEVLKVLLPRLGHLILDSASNIRASVTDLLLLLKDIRKFQFHKVVHLDALLSMLAIDQPLIARKITKLLLPSYFPAKVTEEEACKRFVTLIKRSPAAGARFCEFAVSEGASPRSLMKLLKVLISLTLSPVKLSDEHIEGLLVAASHICDNLVKVVSLRKVLKQELSNEKLRSLFAIAATTSAQSSVCNIISTISPDAVDGLFEECMGLITKCSLTSSMERQAEVRSAHKMMLVFNWFHDMFEALVGLLQKAAHDCHVKFGIELGKQDVHSAKWSKSKFSNRIASKSKYVSRKKSSNTVKHSFDEDYAIASGIAWQIKDLLLSETTRKAILGSEILESAYSALKVISEASIVHAMKFDYMNASPVSAYTALTLHMSLENVNINGSKDLDSKNMFCPDSAGSSPQKTVSDLTIDHLLHCTYKLLRASDYNKCGKSRSESLHANKMAPDCEQDNSEHQTGSALAKQVRMSNVVKMLTAVLKFVVDANTLNLLAPCHPERCLKFTMEYLKFIDMNLRKYSICQQQFTEEGLKETFLCLKSSFTYAAKLLNVVLKSSEAALPKLGAYNLVNELFNLIISVEEYLGHGYASRFVTSIKPWVPDLILALGSCHLLMQIPGESVHSAPCENGISTFPSWFSILAKIELHEITDIGSDEGTDRDPNSVDFSAFKRLLEMITELLKSNDHILDSVGAIFLSGSLHALESKNFDLVLGLLHFICVKLVKHKDEEWKKLKLMSMSLEEIYHKVEVEAEEPSNGEDDRQILQSVRELLEPVWMSCIYHGGHTMDEE</sequence>
<dbReference type="InterPro" id="IPR016024">
    <property type="entry name" value="ARM-type_fold"/>
</dbReference>
<dbReference type="Proteomes" id="UP001604336">
    <property type="component" value="Unassembled WGS sequence"/>
</dbReference>
<dbReference type="AlphaFoldDB" id="A0ABD1V5C0"/>
<dbReference type="PANTHER" id="PTHR16199">
    <property type="entry name" value="CONDENSIN-2 COMPLEX SUBUNIT G2"/>
    <property type="match status" value="1"/>
</dbReference>
<dbReference type="SUPFAM" id="SSF48371">
    <property type="entry name" value="ARM repeat"/>
    <property type="match status" value="1"/>
</dbReference>
<dbReference type="EMBL" id="JBFOLK010000002">
    <property type="protein sequence ID" value="KAL2531783.1"/>
    <property type="molecule type" value="Genomic_DNA"/>
</dbReference>
<protein>
    <submittedName>
        <fullName evidence="2">ARM repeat superfamily protein</fullName>
    </submittedName>
</protein>
<evidence type="ECO:0000256" key="1">
    <source>
        <dbReference type="SAM" id="MobiDB-lite"/>
    </source>
</evidence>
<reference evidence="3" key="1">
    <citation type="submission" date="2024-07" db="EMBL/GenBank/DDBJ databases">
        <title>Two chromosome-level genome assemblies of Korean endemic species Abeliophyllum distichum and Forsythia ovata (Oleaceae).</title>
        <authorList>
            <person name="Jang H."/>
        </authorList>
    </citation>
    <scope>NUCLEOTIDE SEQUENCE [LARGE SCALE GENOMIC DNA]</scope>
</reference>
<name>A0ABD1V5C0_9LAMI</name>
<accession>A0ABD1V5C0</accession>
<dbReference type="Gene3D" id="1.25.10.10">
    <property type="entry name" value="Leucine-rich Repeat Variant"/>
    <property type="match status" value="1"/>
</dbReference>
<organism evidence="2 3">
    <name type="scientific">Abeliophyllum distichum</name>
    <dbReference type="NCBI Taxonomy" id="126358"/>
    <lineage>
        <taxon>Eukaryota</taxon>
        <taxon>Viridiplantae</taxon>
        <taxon>Streptophyta</taxon>
        <taxon>Embryophyta</taxon>
        <taxon>Tracheophyta</taxon>
        <taxon>Spermatophyta</taxon>
        <taxon>Magnoliopsida</taxon>
        <taxon>eudicotyledons</taxon>
        <taxon>Gunneridae</taxon>
        <taxon>Pentapetalae</taxon>
        <taxon>asterids</taxon>
        <taxon>lamiids</taxon>
        <taxon>Lamiales</taxon>
        <taxon>Oleaceae</taxon>
        <taxon>Forsythieae</taxon>
        <taxon>Abeliophyllum</taxon>
    </lineage>
</organism>
<proteinExistence type="predicted"/>
<dbReference type="PANTHER" id="PTHR16199:SF4">
    <property type="entry name" value="CONDENSIN-2 COMPLEX SUBUNIT G2"/>
    <property type="match status" value="1"/>
</dbReference>
<dbReference type="InterPro" id="IPR011989">
    <property type="entry name" value="ARM-like"/>
</dbReference>
<evidence type="ECO:0000313" key="3">
    <source>
        <dbReference type="Proteomes" id="UP001604336"/>
    </source>
</evidence>
<feature type="compositionally biased region" description="Basic residues" evidence="1">
    <location>
        <begin position="80"/>
        <end position="89"/>
    </location>
</feature>
<gene>
    <name evidence="2" type="ORF">Adt_05134</name>
</gene>
<dbReference type="Pfam" id="PF12422">
    <property type="entry name" value="Condensin2nSMC"/>
    <property type="match status" value="1"/>
</dbReference>